<comment type="caution">
    <text evidence="2">The sequence shown here is derived from an EMBL/GenBank/DDBJ whole genome shotgun (WGS) entry which is preliminary data.</text>
</comment>
<reference evidence="2 3" key="1">
    <citation type="journal article" date="2017" name="BMC Genomics">
        <title>Genomic analysis of methanogenic archaea reveals a shift towards energy conservation.</title>
        <authorList>
            <person name="Gilmore S.P."/>
            <person name="Henske J.K."/>
            <person name="Sexton J.A."/>
            <person name="Solomon K.V."/>
            <person name="Seppala S."/>
            <person name="Yoo J.I."/>
            <person name="Huyett L.M."/>
            <person name="Pressman A."/>
            <person name="Cogan J.Z."/>
            <person name="Kivenson V."/>
            <person name="Peng X."/>
            <person name="Tan Y."/>
            <person name="Valentine D.L."/>
            <person name="O'Malley M.A."/>
        </authorList>
    </citation>
    <scope>NUCLEOTIDE SEQUENCE [LARGE SCALE GENOMIC DNA]</scope>
    <source>
        <strain evidence="2 3">M.o.H.</strain>
    </source>
</reference>
<dbReference type="AlphaFoldDB" id="A0A2A2H661"/>
<organism evidence="2 3">
    <name type="scientific">Methanobacterium bryantii</name>
    <dbReference type="NCBI Taxonomy" id="2161"/>
    <lineage>
        <taxon>Archaea</taxon>
        <taxon>Methanobacteriati</taxon>
        <taxon>Methanobacteriota</taxon>
        <taxon>Methanomada group</taxon>
        <taxon>Methanobacteria</taxon>
        <taxon>Methanobacteriales</taxon>
        <taxon>Methanobacteriaceae</taxon>
        <taxon>Methanobacterium</taxon>
    </lineage>
</organism>
<evidence type="ECO:0000313" key="3">
    <source>
        <dbReference type="Proteomes" id="UP000217784"/>
    </source>
</evidence>
<dbReference type="EMBL" id="LMVM01000012">
    <property type="protein sequence ID" value="PAV04867.1"/>
    <property type="molecule type" value="Genomic_DNA"/>
</dbReference>
<protein>
    <submittedName>
        <fullName evidence="2">Uncharacterized protein</fullName>
    </submittedName>
</protein>
<evidence type="ECO:0000313" key="2">
    <source>
        <dbReference type="EMBL" id="PAV04867.1"/>
    </source>
</evidence>
<dbReference type="RefSeq" id="WP_069585565.1">
    <property type="nucleotide sequence ID" value="NZ_LMVM01000012.1"/>
</dbReference>
<keyword evidence="1" id="KW-0175">Coiled coil</keyword>
<dbReference type="Proteomes" id="UP000217784">
    <property type="component" value="Unassembled WGS sequence"/>
</dbReference>
<sequence>MCLFILVGTLPVFAANSTSINHEQLQTKHPQTSNQNDSTIITGFKKIHSLFTQNEDLQKGIEKIYDDLNKEHTPRNRDPRTEIKNSMKNEIKTQYINSVNQINNNSTQIESLIKKNNNLKKEINNLEAVYETTNQKINSTKSEINSNSSEIESLINQNKELMEKIQNIDENSTD</sequence>
<accession>A0A2A2H661</accession>
<name>A0A2A2H661_METBR</name>
<gene>
    <name evidence="2" type="ORF">ASJ80_11195</name>
</gene>
<feature type="coiled-coil region" evidence="1">
    <location>
        <begin position="102"/>
        <end position="171"/>
    </location>
</feature>
<proteinExistence type="predicted"/>
<evidence type="ECO:0000256" key="1">
    <source>
        <dbReference type="SAM" id="Coils"/>
    </source>
</evidence>
<keyword evidence="3" id="KW-1185">Reference proteome</keyword>